<dbReference type="RefSeq" id="WP_229962921.1">
    <property type="nucleotide sequence ID" value="NZ_JAJJWI010000038.1"/>
</dbReference>
<gene>
    <name evidence="1" type="ORF">ACFSKU_03585</name>
</gene>
<keyword evidence="2" id="KW-1185">Reference proteome</keyword>
<comment type="caution">
    <text evidence="1">The sequence shown here is derived from an EMBL/GenBank/DDBJ whole genome shotgun (WGS) entry which is preliminary data.</text>
</comment>
<proteinExistence type="predicted"/>
<dbReference type="Proteomes" id="UP001597369">
    <property type="component" value="Unassembled WGS sequence"/>
</dbReference>
<evidence type="ECO:0008006" key="3">
    <source>
        <dbReference type="Google" id="ProtNLM"/>
    </source>
</evidence>
<dbReference type="EMBL" id="JBHUHV010000013">
    <property type="protein sequence ID" value="MFD2065950.1"/>
    <property type="molecule type" value="Genomic_DNA"/>
</dbReference>
<evidence type="ECO:0000313" key="2">
    <source>
        <dbReference type="Proteomes" id="UP001597369"/>
    </source>
</evidence>
<reference evidence="2" key="1">
    <citation type="journal article" date="2019" name="Int. J. Syst. Evol. Microbiol.">
        <title>The Global Catalogue of Microorganisms (GCM) 10K type strain sequencing project: providing services to taxonomists for standard genome sequencing and annotation.</title>
        <authorList>
            <consortium name="The Broad Institute Genomics Platform"/>
            <consortium name="The Broad Institute Genome Sequencing Center for Infectious Disease"/>
            <person name="Wu L."/>
            <person name="Ma J."/>
        </authorList>
    </citation>
    <scope>NUCLEOTIDE SEQUENCE [LARGE SCALE GENOMIC DNA]</scope>
    <source>
        <strain evidence="2">JCM 16545</strain>
    </source>
</reference>
<organism evidence="1 2">
    <name type="scientific">Pontibacter silvestris</name>
    <dbReference type="NCBI Taxonomy" id="2305183"/>
    <lineage>
        <taxon>Bacteria</taxon>
        <taxon>Pseudomonadati</taxon>
        <taxon>Bacteroidota</taxon>
        <taxon>Cytophagia</taxon>
        <taxon>Cytophagales</taxon>
        <taxon>Hymenobacteraceae</taxon>
        <taxon>Pontibacter</taxon>
    </lineage>
</organism>
<protein>
    <recommendedName>
        <fullName evidence="3">SH3 domain-containing protein</fullName>
    </recommendedName>
</protein>
<sequence length="115" mass="12480">MREVLLSGLFTILLTASSCQERGNNLADDDSEATIASETGAASLQADVLALTKPLINGALYNRPSFDGQMLTHFDTSQQIQVLDTTDNMFVKARIAKDTTAFTGYVPKAILPEKR</sequence>
<accession>A0ABW4WVS2</accession>
<dbReference type="PROSITE" id="PS51257">
    <property type="entry name" value="PROKAR_LIPOPROTEIN"/>
    <property type="match status" value="1"/>
</dbReference>
<name>A0ABW4WVS2_9BACT</name>
<evidence type="ECO:0000313" key="1">
    <source>
        <dbReference type="EMBL" id="MFD2065950.1"/>
    </source>
</evidence>